<gene>
    <name evidence="1" type="ORF">DEW08_24990</name>
</gene>
<keyword evidence="2" id="KW-1185">Reference proteome</keyword>
<organism evidence="1 2">
    <name type="scientific">Azospirillum thermophilum</name>
    <dbReference type="NCBI Taxonomy" id="2202148"/>
    <lineage>
        <taxon>Bacteria</taxon>
        <taxon>Pseudomonadati</taxon>
        <taxon>Pseudomonadota</taxon>
        <taxon>Alphaproteobacteria</taxon>
        <taxon>Rhodospirillales</taxon>
        <taxon>Azospirillaceae</taxon>
        <taxon>Azospirillum</taxon>
    </lineage>
</organism>
<evidence type="ECO:0000313" key="2">
    <source>
        <dbReference type="Proteomes" id="UP000245629"/>
    </source>
</evidence>
<protein>
    <recommendedName>
        <fullName evidence="3">STAS domain-containing protein</fullName>
    </recommendedName>
</protein>
<dbReference type="AlphaFoldDB" id="A0A2S2CXL3"/>
<sequence length="77" mass="8289">MAIRFEDATARFDGACAAEEALPLLEWLEATPGARVDLSGCTALHTSLLQVLLAVRPQVAAGPEEDFLRRWVAPLLG</sequence>
<dbReference type="OrthoDB" id="7585928at2"/>
<dbReference type="RefSeq" id="WP_109332294.1">
    <property type="nucleotide sequence ID" value="NZ_CP029356.1"/>
</dbReference>
<evidence type="ECO:0000313" key="1">
    <source>
        <dbReference type="EMBL" id="AWK89231.1"/>
    </source>
</evidence>
<evidence type="ECO:0008006" key="3">
    <source>
        <dbReference type="Google" id="ProtNLM"/>
    </source>
</evidence>
<dbReference type="KEGG" id="azz:DEW08_24990"/>
<reference evidence="2" key="1">
    <citation type="submission" date="2018-05" db="EMBL/GenBank/DDBJ databases">
        <title>Azospirillum thermophila sp. nov., a novel isolated from hot spring.</title>
        <authorList>
            <person name="Zhao Z."/>
        </authorList>
    </citation>
    <scope>NUCLEOTIDE SEQUENCE [LARGE SCALE GENOMIC DNA]</scope>
    <source>
        <strain evidence="2">CFH 70021</strain>
        <plasmid evidence="2">unnamed1</plasmid>
    </source>
</reference>
<name>A0A2S2CXL3_9PROT</name>
<keyword evidence="1" id="KW-0614">Plasmid</keyword>
<proteinExistence type="predicted"/>
<accession>A0A2S2CXL3</accession>
<geneLocation type="plasmid" evidence="1 2">
    <name>unnamed1</name>
</geneLocation>
<dbReference type="Proteomes" id="UP000245629">
    <property type="component" value="Plasmid unnamed1"/>
</dbReference>
<dbReference type="EMBL" id="CP029356">
    <property type="protein sequence ID" value="AWK89231.1"/>
    <property type="molecule type" value="Genomic_DNA"/>
</dbReference>